<dbReference type="AlphaFoldDB" id="X0TW54"/>
<reference evidence="4" key="1">
    <citation type="journal article" date="2014" name="Front. Microbiol.">
        <title>High frequency of phylogenetically diverse reductive dehalogenase-homologous genes in deep subseafloor sedimentary metagenomes.</title>
        <authorList>
            <person name="Kawai M."/>
            <person name="Futagami T."/>
            <person name="Toyoda A."/>
            <person name="Takaki Y."/>
            <person name="Nishi S."/>
            <person name="Hori S."/>
            <person name="Arai W."/>
            <person name="Tsubouchi T."/>
            <person name="Morono Y."/>
            <person name="Uchiyama I."/>
            <person name="Ito T."/>
            <person name="Fujiyama A."/>
            <person name="Inagaki F."/>
            <person name="Takami H."/>
        </authorList>
    </citation>
    <scope>NUCLEOTIDE SEQUENCE</scope>
    <source>
        <strain evidence="4">Expedition CK06-06</strain>
    </source>
</reference>
<keyword evidence="1" id="KW-0436">Ligase</keyword>
<organism evidence="4">
    <name type="scientific">marine sediment metagenome</name>
    <dbReference type="NCBI Taxonomy" id="412755"/>
    <lineage>
        <taxon>unclassified sequences</taxon>
        <taxon>metagenomes</taxon>
        <taxon>ecological metagenomes</taxon>
    </lineage>
</organism>
<dbReference type="GO" id="GO:0005524">
    <property type="term" value="F:ATP binding"/>
    <property type="evidence" value="ECO:0007669"/>
    <property type="project" value="UniProtKB-KW"/>
</dbReference>
<keyword evidence="2" id="KW-0547">Nucleotide-binding</keyword>
<evidence type="ECO:0000256" key="3">
    <source>
        <dbReference type="ARBA" id="ARBA00022840"/>
    </source>
</evidence>
<evidence type="ECO:0000313" key="4">
    <source>
        <dbReference type="EMBL" id="GAF97459.1"/>
    </source>
</evidence>
<dbReference type="EMBL" id="BARS01010799">
    <property type="protein sequence ID" value="GAF97459.1"/>
    <property type="molecule type" value="Genomic_DNA"/>
</dbReference>
<comment type="caution">
    <text evidence="4">The sequence shown here is derived from an EMBL/GenBank/DDBJ whole genome shotgun (WGS) entry which is preliminary data.</text>
</comment>
<dbReference type="InterPro" id="IPR051538">
    <property type="entry name" value="Acyl-CoA_Synth/Transferase"/>
</dbReference>
<evidence type="ECO:0000256" key="2">
    <source>
        <dbReference type="ARBA" id="ARBA00022741"/>
    </source>
</evidence>
<dbReference type="Pfam" id="PF13549">
    <property type="entry name" value="ATP-grasp_5"/>
    <property type="match status" value="1"/>
</dbReference>
<dbReference type="GO" id="GO:0016874">
    <property type="term" value="F:ligase activity"/>
    <property type="evidence" value="ECO:0007669"/>
    <property type="project" value="UniProtKB-KW"/>
</dbReference>
<evidence type="ECO:0000256" key="1">
    <source>
        <dbReference type="ARBA" id="ARBA00022598"/>
    </source>
</evidence>
<gene>
    <name evidence="4" type="ORF">S01H1_19882</name>
</gene>
<protein>
    <recommendedName>
        <fullName evidence="5">ATP-grasp domain-containing protein</fullName>
    </recommendedName>
</protein>
<keyword evidence="3" id="KW-0067">ATP-binding</keyword>
<proteinExistence type="predicted"/>
<evidence type="ECO:0008006" key="5">
    <source>
        <dbReference type="Google" id="ProtNLM"/>
    </source>
</evidence>
<accession>X0TW54</accession>
<dbReference type="SUPFAM" id="SSF56059">
    <property type="entry name" value="Glutathione synthetase ATP-binding domain-like"/>
    <property type="match status" value="1"/>
</dbReference>
<dbReference type="PANTHER" id="PTHR43334">
    <property type="entry name" value="ACETATE--COA LIGASE [ADP-FORMING]"/>
    <property type="match status" value="1"/>
</dbReference>
<sequence length="107" mass="11478">MLKDVSCYLAPITADEAMQMLMETRSYALLKGARGQADVDLSAITGGLQRISQLATDFPKIKELNINPFIVGSLGTEAMVVDARITLCRGPQSQEEAFEGPAESGSK</sequence>
<dbReference type="PANTHER" id="PTHR43334:SF1">
    <property type="entry name" value="3-HYDROXYPROPIONATE--COA LIGASE [ADP-FORMING]"/>
    <property type="match status" value="1"/>
</dbReference>
<dbReference type="Gene3D" id="3.30.470.20">
    <property type="entry name" value="ATP-grasp fold, B domain"/>
    <property type="match status" value="1"/>
</dbReference>
<name>X0TW54_9ZZZZ</name>